<comment type="caution">
    <text evidence="2">The sequence shown here is derived from an EMBL/GenBank/DDBJ whole genome shotgun (WGS) entry which is preliminary data.</text>
</comment>
<dbReference type="Gene3D" id="3.40.50.1820">
    <property type="entry name" value="alpha/beta hydrolase"/>
    <property type="match status" value="1"/>
</dbReference>
<dbReference type="InterPro" id="IPR029058">
    <property type="entry name" value="AB_hydrolase_fold"/>
</dbReference>
<dbReference type="InterPro" id="IPR022742">
    <property type="entry name" value="Hydrolase_4"/>
</dbReference>
<name>A0ABT0DEL9_9HYPH</name>
<evidence type="ECO:0000313" key="2">
    <source>
        <dbReference type="EMBL" id="MCK0198396.1"/>
    </source>
</evidence>
<keyword evidence="2" id="KW-0378">Hydrolase</keyword>
<organism evidence="2 3">
    <name type="scientific">Ancylobacter crimeensis</name>
    <dbReference type="NCBI Taxonomy" id="2579147"/>
    <lineage>
        <taxon>Bacteria</taxon>
        <taxon>Pseudomonadati</taxon>
        <taxon>Pseudomonadota</taxon>
        <taxon>Alphaproteobacteria</taxon>
        <taxon>Hyphomicrobiales</taxon>
        <taxon>Xanthobacteraceae</taxon>
        <taxon>Ancylobacter</taxon>
    </lineage>
</organism>
<dbReference type="Proteomes" id="UP001203284">
    <property type="component" value="Unassembled WGS sequence"/>
</dbReference>
<dbReference type="PANTHER" id="PTHR11614">
    <property type="entry name" value="PHOSPHOLIPASE-RELATED"/>
    <property type="match status" value="1"/>
</dbReference>
<protein>
    <submittedName>
        <fullName evidence="2">Alpha/beta hydrolase</fullName>
    </submittedName>
</protein>
<evidence type="ECO:0000313" key="3">
    <source>
        <dbReference type="Proteomes" id="UP001203284"/>
    </source>
</evidence>
<dbReference type="InterPro" id="IPR051044">
    <property type="entry name" value="MAG_DAG_Lipase"/>
</dbReference>
<dbReference type="SUPFAM" id="SSF53474">
    <property type="entry name" value="alpha/beta-Hydrolases"/>
    <property type="match status" value="1"/>
</dbReference>
<proteinExistence type="predicted"/>
<sequence length="318" mass="35135">MLFATPANPVPEGAVCSRVRATDGVMLRVARWEPAVPAAGTICIFPGRTEKIEKYFETVENLRRRGFCVAVMDWRGQGGSDRLLRNPIKGHVGSFEHYQLDIDAFMRDWVLPTCPAPYFALAHSMGAAILLDCARLDGERQDRDWFTRMLLVAPMLDIALIRHPSIARGLARVLSTLQMQRVGVPSRRALHANLPPFEGNRLSSDPVRFARNAGISLEHPELDVSAPTIGWIRCAFDMMERLADPATARIIRQPLLLVGAGADTVVSTRAIERLGSRLIAGGHVVIPGARHELLQERDLYREQCLAAFDAFIPGSQAA</sequence>
<dbReference type="Pfam" id="PF12146">
    <property type="entry name" value="Hydrolase_4"/>
    <property type="match status" value="1"/>
</dbReference>
<dbReference type="EMBL" id="JALKCH010000011">
    <property type="protein sequence ID" value="MCK0198396.1"/>
    <property type="molecule type" value="Genomic_DNA"/>
</dbReference>
<reference evidence="2 3" key="1">
    <citation type="submission" date="2022-04" db="EMBL/GenBank/DDBJ databases">
        <authorList>
            <person name="Grouzdev D.S."/>
            <person name="Pantiukh K.S."/>
            <person name="Krutkina M.S."/>
        </authorList>
    </citation>
    <scope>NUCLEOTIDE SEQUENCE [LARGE SCALE GENOMIC DNA]</scope>
    <source>
        <strain evidence="2 3">6x-1</strain>
    </source>
</reference>
<feature type="domain" description="Serine aminopeptidase S33" evidence="1">
    <location>
        <begin position="38"/>
        <end position="298"/>
    </location>
</feature>
<dbReference type="RefSeq" id="WP_247030297.1">
    <property type="nucleotide sequence ID" value="NZ_JALKCH010000011.1"/>
</dbReference>
<keyword evidence="3" id="KW-1185">Reference proteome</keyword>
<dbReference type="GO" id="GO:0016787">
    <property type="term" value="F:hydrolase activity"/>
    <property type="evidence" value="ECO:0007669"/>
    <property type="project" value="UniProtKB-KW"/>
</dbReference>
<gene>
    <name evidence="2" type="ORF">MWN34_15900</name>
</gene>
<evidence type="ECO:0000259" key="1">
    <source>
        <dbReference type="Pfam" id="PF12146"/>
    </source>
</evidence>
<accession>A0ABT0DEL9</accession>